<dbReference type="EMBL" id="LR796494">
    <property type="protein sequence ID" value="CAB4147070.1"/>
    <property type="molecule type" value="Genomic_DNA"/>
</dbReference>
<evidence type="ECO:0000313" key="4">
    <source>
        <dbReference type="EMBL" id="CAB4219354.1"/>
    </source>
</evidence>
<evidence type="ECO:0000313" key="3">
    <source>
        <dbReference type="EMBL" id="CAB4187831.1"/>
    </source>
</evidence>
<accession>A0A6J5MPT9</accession>
<name>A0A6J5MPT9_9CAUD</name>
<dbReference type="EMBL" id="LR796965">
    <property type="protein sequence ID" value="CAB4178031.1"/>
    <property type="molecule type" value="Genomic_DNA"/>
</dbReference>
<sequence length="65" mass="7824">MTPDNILRYLEHGYVMKLEEQIETAEYIRQLQQSNEVLLEGMIELADTIFRLRQLQEARNKNERT</sequence>
<evidence type="ECO:0000313" key="2">
    <source>
        <dbReference type="EMBL" id="CAB4178031.1"/>
    </source>
</evidence>
<gene>
    <name evidence="2" type="ORF">UFOVP1012_18</name>
    <name evidence="3" type="ORF">UFOVP1164_13</name>
    <name evidence="4" type="ORF">UFOVP1614_11</name>
    <name evidence="1" type="ORF">UFOVP508_11</name>
</gene>
<protein>
    <submittedName>
        <fullName evidence="1">Uncharacterized protein</fullName>
    </submittedName>
</protein>
<dbReference type="EMBL" id="LR797477">
    <property type="protein sequence ID" value="CAB4219354.1"/>
    <property type="molecule type" value="Genomic_DNA"/>
</dbReference>
<evidence type="ECO:0000313" key="1">
    <source>
        <dbReference type="EMBL" id="CAB4147070.1"/>
    </source>
</evidence>
<proteinExistence type="predicted"/>
<dbReference type="EMBL" id="LR797119">
    <property type="protein sequence ID" value="CAB4187831.1"/>
    <property type="molecule type" value="Genomic_DNA"/>
</dbReference>
<reference evidence="1" key="1">
    <citation type="submission" date="2020-04" db="EMBL/GenBank/DDBJ databases">
        <authorList>
            <person name="Chiriac C."/>
            <person name="Salcher M."/>
            <person name="Ghai R."/>
            <person name="Kavagutti S V."/>
        </authorList>
    </citation>
    <scope>NUCLEOTIDE SEQUENCE</scope>
</reference>
<organism evidence="1">
    <name type="scientific">uncultured Caudovirales phage</name>
    <dbReference type="NCBI Taxonomy" id="2100421"/>
    <lineage>
        <taxon>Viruses</taxon>
        <taxon>Duplodnaviria</taxon>
        <taxon>Heunggongvirae</taxon>
        <taxon>Uroviricota</taxon>
        <taxon>Caudoviricetes</taxon>
        <taxon>Peduoviridae</taxon>
        <taxon>Maltschvirus</taxon>
        <taxon>Maltschvirus maltsch</taxon>
    </lineage>
</organism>